<name>A0ABT6FBT2_9BACT</name>
<dbReference type="SMART" id="SM00220">
    <property type="entry name" value="S_TKc"/>
    <property type="match status" value="1"/>
</dbReference>
<dbReference type="PROSITE" id="PS00107">
    <property type="entry name" value="PROTEIN_KINASE_ATP"/>
    <property type="match status" value="1"/>
</dbReference>
<dbReference type="SUPFAM" id="SSF56112">
    <property type="entry name" value="Protein kinase-like (PK-like)"/>
    <property type="match status" value="1"/>
</dbReference>
<feature type="domain" description="Protein kinase" evidence="11">
    <location>
        <begin position="32"/>
        <end position="199"/>
    </location>
</feature>
<feature type="compositionally biased region" description="Low complexity" evidence="10">
    <location>
        <begin position="131"/>
        <end position="154"/>
    </location>
</feature>
<organism evidence="12 13">
    <name type="scientific">Paludisphaera mucosa</name>
    <dbReference type="NCBI Taxonomy" id="3030827"/>
    <lineage>
        <taxon>Bacteria</taxon>
        <taxon>Pseudomonadati</taxon>
        <taxon>Planctomycetota</taxon>
        <taxon>Planctomycetia</taxon>
        <taxon>Isosphaerales</taxon>
        <taxon>Isosphaeraceae</taxon>
        <taxon>Paludisphaera</taxon>
    </lineage>
</organism>
<dbReference type="PROSITE" id="PS50011">
    <property type="entry name" value="PROTEIN_KINASE_DOM"/>
    <property type="match status" value="1"/>
</dbReference>
<dbReference type="InterPro" id="IPR017441">
    <property type="entry name" value="Protein_kinase_ATP_BS"/>
</dbReference>
<evidence type="ECO:0000256" key="8">
    <source>
        <dbReference type="ARBA" id="ARBA00023212"/>
    </source>
</evidence>
<evidence type="ECO:0000259" key="11">
    <source>
        <dbReference type="PROSITE" id="PS50011"/>
    </source>
</evidence>
<comment type="caution">
    <text evidence="12">The sequence shown here is derived from an EMBL/GenBank/DDBJ whole genome shotgun (WGS) entry which is preliminary data.</text>
</comment>
<feature type="binding site" evidence="9">
    <location>
        <position position="61"/>
    </location>
    <ligand>
        <name>ATP</name>
        <dbReference type="ChEBI" id="CHEBI:30616"/>
    </ligand>
</feature>
<feature type="region of interest" description="Disordered" evidence="10">
    <location>
        <begin position="1"/>
        <end position="23"/>
    </location>
</feature>
<dbReference type="PANTHER" id="PTHR43289:SF34">
    <property type="entry name" value="SERINE_THREONINE-PROTEIN KINASE YBDM-RELATED"/>
    <property type="match status" value="1"/>
</dbReference>
<feature type="region of interest" description="Disordered" evidence="10">
    <location>
        <begin position="131"/>
        <end position="175"/>
    </location>
</feature>
<keyword evidence="8" id="KW-0206">Cytoskeleton</keyword>
<keyword evidence="13" id="KW-1185">Reference proteome</keyword>
<proteinExistence type="inferred from homology"/>
<evidence type="ECO:0000256" key="5">
    <source>
        <dbReference type="ARBA" id="ARBA00022741"/>
    </source>
</evidence>
<keyword evidence="5 9" id="KW-0547">Nucleotide-binding</keyword>
<evidence type="ECO:0000313" key="12">
    <source>
        <dbReference type="EMBL" id="MDG3004840.1"/>
    </source>
</evidence>
<evidence type="ECO:0000256" key="4">
    <source>
        <dbReference type="ARBA" id="ARBA00022679"/>
    </source>
</evidence>
<keyword evidence="4" id="KW-0808">Transferase</keyword>
<evidence type="ECO:0000256" key="7">
    <source>
        <dbReference type="ARBA" id="ARBA00022840"/>
    </source>
</evidence>
<dbReference type="Proteomes" id="UP001216907">
    <property type="component" value="Unassembled WGS sequence"/>
</dbReference>
<keyword evidence="6 12" id="KW-0418">Kinase</keyword>
<dbReference type="InterPro" id="IPR000719">
    <property type="entry name" value="Prot_kinase_dom"/>
</dbReference>
<protein>
    <submittedName>
        <fullName evidence="12">Protein kinase</fullName>
    </submittedName>
</protein>
<dbReference type="Gene3D" id="1.10.510.10">
    <property type="entry name" value="Transferase(Phosphotransferase) domain 1"/>
    <property type="match status" value="1"/>
</dbReference>
<dbReference type="PANTHER" id="PTHR43289">
    <property type="entry name" value="MITOGEN-ACTIVATED PROTEIN KINASE KINASE KINASE 20-RELATED"/>
    <property type="match status" value="1"/>
</dbReference>
<gene>
    <name evidence="12" type="ORF">PZE19_13725</name>
</gene>
<evidence type="ECO:0000313" key="13">
    <source>
        <dbReference type="Proteomes" id="UP001216907"/>
    </source>
</evidence>
<comment type="subcellular location">
    <subcellularLocation>
        <location evidence="1">Cytoplasm</location>
        <location evidence="1">Cytoskeleton</location>
        <location evidence="1">Microtubule organizing center</location>
        <location evidence="1">Centrosome</location>
    </subcellularLocation>
    <subcellularLocation>
        <location evidence="2">Cytoplasm</location>
        <location evidence="2">Cytoskeleton</location>
        <location evidence="2">Spindle pole</location>
    </subcellularLocation>
</comment>
<evidence type="ECO:0000256" key="2">
    <source>
        <dbReference type="ARBA" id="ARBA00004647"/>
    </source>
</evidence>
<dbReference type="EMBL" id="JARRAG010000002">
    <property type="protein sequence ID" value="MDG3004840.1"/>
    <property type="molecule type" value="Genomic_DNA"/>
</dbReference>
<comment type="similarity">
    <text evidence="3">Belongs to the protein kinase superfamily. NEK Ser/Thr protein kinase family. NIMA subfamily.</text>
</comment>
<keyword evidence="8" id="KW-0963">Cytoplasm</keyword>
<accession>A0ABT6FBT2</accession>
<dbReference type="GO" id="GO:0016301">
    <property type="term" value="F:kinase activity"/>
    <property type="evidence" value="ECO:0007669"/>
    <property type="project" value="UniProtKB-KW"/>
</dbReference>
<keyword evidence="7 9" id="KW-0067">ATP-binding</keyword>
<dbReference type="InterPro" id="IPR001245">
    <property type="entry name" value="Ser-Thr/Tyr_kinase_cat_dom"/>
</dbReference>
<dbReference type="Pfam" id="PF07714">
    <property type="entry name" value="PK_Tyr_Ser-Thr"/>
    <property type="match status" value="1"/>
</dbReference>
<evidence type="ECO:0000256" key="10">
    <source>
        <dbReference type="SAM" id="MobiDB-lite"/>
    </source>
</evidence>
<evidence type="ECO:0000256" key="9">
    <source>
        <dbReference type="PROSITE-ProRule" id="PRU10141"/>
    </source>
</evidence>
<dbReference type="InterPro" id="IPR011009">
    <property type="entry name" value="Kinase-like_dom_sf"/>
</dbReference>
<evidence type="ECO:0000256" key="3">
    <source>
        <dbReference type="ARBA" id="ARBA00010886"/>
    </source>
</evidence>
<reference evidence="12 13" key="1">
    <citation type="submission" date="2023-03" db="EMBL/GenBank/DDBJ databases">
        <title>Paludisphaera mucosa sp. nov. a novel planctomycete from northern fen.</title>
        <authorList>
            <person name="Ivanova A."/>
        </authorList>
    </citation>
    <scope>NUCLEOTIDE SEQUENCE [LARGE SCALE GENOMIC DNA]</scope>
    <source>
        <strain evidence="12 13">Pla2</strain>
    </source>
</reference>
<evidence type="ECO:0000256" key="6">
    <source>
        <dbReference type="ARBA" id="ARBA00022777"/>
    </source>
</evidence>
<sequence length="199" mass="21089">MDLVDDAAQGLRPATDDGAAADEAPAPVLGEFRIIREIGRGGMGVVYEAEQRPLGRRVALKVLPSAASTDPRRRQRFQLEAQAAARLHHEHIVPVFGIGIVRGTHYDAMQLIEGRPLTQVVRELAAADRAAAPADAEADGSGPAAGRAQPPKSKSQGHSHSSSRAHARETVRLGLQAAEALEHAHAMGVVHRDVKPANS</sequence>
<evidence type="ECO:0000256" key="1">
    <source>
        <dbReference type="ARBA" id="ARBA00004300"/>
    </source>
</evidence>
<feature type="compositionally biased region" description="Basic residues" evidence="10">
    <location>
        <begin position="155"/>
        <end position="165"/>
    </location>
</feature>
<dbReference type="Gene3D" id="3.30.200.20">
    <property type="entry name" value="Phosphorylase Kinase, domain 1"/>
    <property type="match status" value="1"/>
</dbReference>